<feature type="transmembrane region" description="Helical" evidence="6">
    <location>
        <begin position="93"/>
        <end position="112"/>
    </location>
</feature>
<feature type="transmembrane region" description="Helical" evidence="6">
    <location>
        <begin position="425"/>
        <end position="445"/>
    </location>
</feature>
<dbReference type="STRING" id="84035.SAMN05660742_1155"/>
<feature type="transmembrane region" description="Helical" evidence="6">
    <location>
        <begin position="313"/>
        <end position="333"/>
    </location>
</feature>
<evidence type="ECO:0000256" key="4">
    <source>
        <dbReference type="ARBA" id="ARBA00022989"/>
    </source>
</evidence>
<dbReference type="Pfam" id="PF02133">
    <property type="entry name" value="Transp_cyt_pur"/>
    <property type="match status" value="1"/>
</dbReference>
<dbReference type="InterPro" id="IPR045225">
    <property type="entry name" value="Uracil/uridine/allantoin_perm"/>
</dbReference>
<comment type="similarity">
    <text evidence="2">Belongs to the purine-cytosine permease (2.A.39) family.</text>
</comment>
<comment type="subcellular location">
    <subcellularLocation>
        <location evidence="1">Membrane</location>
        <topology evidence="1">Multi-pass membrane protein</topology>
    </subcellularLocation>
</comment>
<evidence type="ECO:0000256" key="3">
    <source>
        <dbReference type="ARBA" id="ARBA00022692"/>
    </source>
</evidence>
<feature type="transmembrane region" description="Helical" evidence="6">
    <location>
        <begin position="354"/>
        <end position="371"/>
    </location>
</feature>
<dbReference type="CDD" id="cd11485">
    <property type="entry name" value="SLC-NCS1sbd_YbbW-like"/>
    <property type="match status" value="1"/>
</dbReference>
<reference evidence="7 8" key="1">
    <citation type="submission" date="2016-10" db="EMBL/GenBank/DDBJ databases">
        <authorList>
            <person name="de Groot N.N."/>
        </authorList>
    </citation>
    <scope>NUCLEOTIDE SEQUENCE [LARGE SCALE GENOMIC DNA]</scope>
    <source>
        <strain evidence="7 8">DSM 2179</strain>
    </source>
</reference>
<organism evidence="7 8">
    <name type="scientific">Propionispira arboris</name>
    <dbReference type="NCBI Taxonomy" id="84035"/>
    <lineage>
        <taxon>Bacteria</taxon>
        <taxon>Bacillati</taxon>
        <taxon>Bacillota</taxon>
        <taxon>Negativicutes</taxon>
        <taxon>Selenomonadales</taxon>
        <taxon>Selenomonadaceae</taxon>
        <taxon>Propionispira</taxon>
    </lineage>
</organism>
<feature type="transmembrane region" description="Helical" evidence="6">
    <location>
        <begin position="229"/>
        <end position="250"/>
    </location>
</feature>
<dbReference type="InterPro" id="IPR012681">
    <property type="entry name" value="NCS1"/>
</dbReference>
<dbReference type="Gene3D" id="1.10.4160.10">
    <property type="entry name" value="Hydantoin permease"/>
    <property type="match status" value="1"/>
</dbReference>
<evidence type="ECO:0000313" key="8">
    <source>
        <dbReference type="Proteomes" id="UP000199662"/>
    </source>
</evidence>
<dbReference type="Proteomes" id="UP000199662">
    <property type="component" value="Unassembled WGS sequence"/>
</dbReference>
<dbReference type="InterPro" id="IPR001248">
    <property type="entry name" value="Pur-cyt_permease"/>
</dbReference>
<evidence type="ECO:0000256" key="6">
    <source>
        <dbReference type="SAM" id="Phobius"/>
    </source>
</evidence>
<feature type="transmembrane region" description="Helical" evidence="6">
    <location>
        <begin position="124"/>
        <end position="147"/>
    </location>
</feature>
<dbReference type="NCBIfam" id="TIGR00800">
    <property type="entry name" value="ncs1"/>
    <property type="match status" value="1"/>
</dbReference>
<dbReference type="GO" id="GO:0015205">
    <property type="term" value="F:nucleobase transmembrane transporter activity"/>
    <property type="evidence" value="ECO:0007669"/>
    <property type="project" value="TreeGrafter"/>
</dbReference>
<dbReference type="EMBL" id="FNZK01000015">
    <property type="protein sequence ID" value="SEJ72491.1"/>
    <property type="molecule type" value="Genomic_DNA"/>
</dbReference>
<feature type="transmembrane region" description="Helical" evidence="6">
    <location>
        <begin position="68"/>
        <end position="87"/>
    </location>
</feature>
<feature type="transmembrane region" description="Helical" evidence="6">
    <location>
        <begin position="191"/>
        <end position="209"/>
    </location>
</feature>
<gene>
    <name evidence="7" type="ORF">SAMN05660742_1155</name>
</gene>
<accession>A0A1H7B402</accession>
<protein>
    <submittedName>
        <fullName evidence="7">Nucleobase:cation symporter-1, NCS1 family</fullName>
    </submittedName>
</protein>
<name>A0A1H7B402_9FIRM</name>
<evidence type="ECO:0000256" key="5">
    <source>
        <dbReference type="ARBA" id="ARBA00023136"/>
    </source>
</evidence>
<feature type="transmembrane region" description="Helical" evidence="6">
    <location>
        <begin position="457"/>
        <end position="473"/>
    </location>
</feature>
<keyword evidence="4 6" id="KW-1133">Transmembrane helix</keyword>
<dbReference type="RefSeq" id="WP_091832976.1">
    <property type="nucleotide sequence ID" value="NZ_FNZK01000015.1"/>
</dbReference>
<evidence type="ECO:0000313" key="7">
    <source>
        <dbReference type="EMBL" id="SEJ72491.1"/>
    </source>
</evidence>
<keyword evidence="3 6" id="KW-0812">Transmembrane</keyword>
<sequence>MATEKLIELKTDVSHSSLYNADLAPTTLEERNWSTYNFAALWVSMAHCIPTYMLSSGLIALGMDWKQAILTITLGNLIVLVPMLLNAHPGTKYGIPFPVLARASFGTFGANIPAILRAGVACGWFGINAFIGGTAVNNFFIALFPAWKTFGGDINIAGLSLPAMITFIGFLVMNILLVYKGMNSIRKFENWAAPLVLIMTFILLVWIVNEAHGFGPIFAETGKLDTWDKFLPVFVPSLTGMIGFWATLSLNIPDFTRFGKGQKEQMLGQAIGLPPTMTIFSIMGVVISSATIVVYGKAIWDPVDLLLQFSNPLVLAFSLFGIIVATLSVNIAANLVSPANDFSNIAPKHISFKTGVLITGVCAVLIMPWKLLSDPSMYIFNWLNVYSGFLGPIAAIMIADYFILRKTELNLEDLYKEQGEYSYTKGVNIMAVLALLVGVGAALIGKVVPSLSWLFDYAWFVGFGASFVSYIVLMKVMPEPVAVEETVTEK</sequence>
<keyword evidence="8" id="KW-1185">Reference proteome</keyword>
<dbReference type="AlphaFoldDB" id="A0A1H7B402"/>
<feature type="transmembrane region" description="Helical" evidence="6">
    <location>
        <begin position="383"/>
        <end position="404"/>
    </location>
</feature>
<feature type="transmembrane region" description="Helical" evidence="6">
    <location>
        <begin position="159"/>
        <end position="179"/>
    </location>
</feature>
<feature type="transmembrane region" description="Helical" evidence="6">
    <location>
        <begin position="271"/>
        <end position="293"/>
    </location>
</feature>
<feature type="transmembrane region" description="Helical" evidence="6">
    <location>
        <begin position="39"/>
        <end position="61"/>
    </location>
</feature>
<keyword evidence="5 6" id="KW-0472">Membrane</keyword>
<evidence type="ECO:0000256" key="2">
    <source>
        <dbReference type="ARBA" id="ARBA00008974"/>
    </source>
</evidence>
<dbReference type="GO" id="GO:0005886">
    <property type="term" value="C:plasma membrane"/>
    <property type="evidence" value="ECO:0007669"/>
    <property type="project" value="TreeGrafter"/>
</dbReference>
<evidence type="ECO:0000256" key="1">
    <source>
        <dbReference type="ARBA" id="ARBA00004141"/>
    </source>
</evidence>
<proteinExistence type="inferred from homology"/>
<dbReference type="PANTHER" id="PTHR30618">
    <property type="entry name" value="NCS1 FAMILY PURINE/PYRIMIDINE TRANSPORTER"/>
    <property type="match status" value="1"/>
</dbReference>
<dbReference type="PANTHER" id="PTHR30618:SF0">
    <property type="entry name" value="PURINE-URACIL PERMEASE NCS1"/>
    <property type="match status" value="1"/>
</dbReference>